<dbReference type="Proteomes" id="UP000886595">
    <property type="component" value="Unassembled WGS sequence"/>
</dbReference>
<evidence type="ECO:0000259" key="1">
    <source>
        <dbReference type="Pfam" id="PF14111"/>
    </source>
</evidence>
<accession>A0A8X7UY11</accession>
<evidence type="ECO:0000313" key="3">
    <source>
        <dbReference type="Proteomes" id="UP000886595"/>
    </source>
</evidence>
<reference evidence="2 3" key="1">
    <citation type="submission" date="2020-02" db="EMBL/GenBank/DDBJ databases">
        <authorList>
            <person name="Ma Q."/>
            <person name="Huang Y."/>
            <person name="Song X."/>
            <person name="Pei D."/>
        </authorList>
    </citation>
    <scope>NUCLEOTIDE SEQUENCE [LARGE SCALE GENOMIC DNA]</scope>
    <source>
        <strain evidence="2">Sxm20200214</strain>
        <tissue evidence="2">Leaf</tissue>
    </source>
</reference>
<dbReference type="PANTHER" id="PTHR31286:SF148">
    <property type="entry name" value="DUF4283 DOMAIN-CONTAINING PROTEIN"/>
    <property type="match status" value="1"/>
</dbReference>
<sequence length="470" mass="52247">MATEPPLRIEGVEVAPSGVEIEDRKAKHGTVAAASDLGVLGIGSKSDVSLEDATVSLLQYRIVSGREELVAKEGLAGKKSGKDLANEKSSYVEAVNVGSGSNIPPVFEIVDGVADIEIPTEVFEDVEPLWNSFVVGYFMGDSTYIGTIHSTVNRIWSTPKAKIDVQFISKRTVLFRIEDEQMRKRVLRRKYWHIADVPLVVNEWNPETAQDPPDMSVLPLWVDLVNVPGYLYSREGLKFLSRTAGKFVKLHPNTERCIRMDVARVLVEVDLTKPIPQKICFKDRNQRNITVEVDCERPKNVVILKRGNSMEEQRNKSDTGKQVVLKLMGELERVNVSQYKNEEAGCSYAQAEENSTTKAGEEGLTMKHTGTSVNGEPLSPVSNGSKKAVNGVESPNGFQETNGKEEIVNQEADTKTRDAHVLHSQANSQRGKGKNIKKPMINLMTLNHGLGLRRNPPWPWFGRYDRSHSS</sequence>
<gene>
    <name evidence="2" type="ORF">Bca52824_041643</name>
</gene>
<dbReference type="OrthoDB" id="1112773at2759"/>
<dbReference type="Pfam" id="PF14111">
    <property type="entry name" value="DUF4283"/>
    <property type="match status" value="1"/>
</dbReference>
<dbReference type="PANTHER" id="PTHR31286">
    <property type="entry name" value="GLYCINE-RICH CELL WALL STRUCTURAL PROTEIN 1.8-LIKE"/>
    <property type="match status" value="1"/>
</dbReference>
<organism evidence="2 3">
    <name type="scientific">Brassica carinata</name>
    <name type="common">Ethiopian mustard</name>
    <name type="synonym">Abyssinian cabbage</name>
    <dbReference type="NCBI Taxonomy" id="52824"/>
    <lineage>
        <taxon>Eukaryota</taxon>
        <taxon>Viridiplantae</taxon>
        <taxon>Streptophyta</taxon>
        <taxon>Embryophyta</taxon>
        <taxon>Tracheophyta</taxon>
        <taxon>Spermatophyta</taxon>
        <taxon>Magnoliopsida</taxon>
        <taxon>eudicotyledons</taxon>
        <taxon>Gunneridae</taxon>
        <taxon>Pentapetalae</taxon>
        <taxon>rosids</taxon>
        <taxon>malvids</taxon>
        <taxon>Brassicales</taxon>
        <taxon>Brassicaceae</taxon>
        <taxon>Brassiceae</taxon>
        <taxon>Brassica</taxon>
    </lineage>
</organism>
<evidence type="ECO:0000313" key="2">
    <source>
        <dbReference type="EMBL" id="KAG2294974.1"/>
    </source>
</evidence>
<comment type="caution">
    <text evidence="2">The sequence shown here is derived from an EMBL/GenBank/DDBJ whole genome shotgun (WGS) entry which is preliminary data.</text>
</comment>
<dbReference type="EMBL" id="JAAMPC010000009">
    <property type="protein sequence ID" value="KAG2294974.1"/>
    <property type="molecule type" value="Genomic_DNA"/>
</dbReference>
<proteinExistence type="predicted"/>
<dbReference type="InterPro" id="IPR040256">
    <property type="entry name" value="At4g02000-like"/>
</dbReference>
<feature type="domain" description="DUF4283" evidence="1">
    <location>
        <begin position="129"/>
        <end position="209"/>
    </location>
</feature>
<dbReference type="AlphaFoldDB" id="A0A8X7UY11"/>
<keyword evidence="3" id="KW-1185">Reference proteome</keyword>
<protein>
    <recommendedName>
        <fullName evidence="1">DUF4283 domain-containing protein</fullName>
    </recommendedName>
</protein>
<dbReference type="InterPro" id="IPR025558">
    <property type="entry name" value="DUF4283"/>
</dbReference>
<name>A0A8X7UY11_BRACI</name>